<accession>A0ABT7HCC0</accession>
<dbReference type="EMBL" id="JASSQD010000001">
    <property type="protein sequence ID" value="MDK9557557.1"/>
    <property type="molecule type" value="Genomic_DNA"/>
</dbReference>
<dbReference type="EC" id="3.6.4.13" evidence="7"/>
<comment type="function">
    <text evidence="7">DEAD-box RNA helicase involved in RNA degradation. Has RNA-dependent ATPase activity and unwinds double-stranded RNA.</text>
</comment>
<keyword evidence="2 7" id="KW-0547">Nucleotide-binding</keyword>
<comment type="similarity">
    <text evidence="7">Belongs to the DEAD box helicase family. RhlB subfamily.</text>
</comment>
<dbReference type="SMART" id="SM00490">
    <property type="entry name" value="HELICc"/>
    <property type="match status" value="1"/>
</dbReference>
<dbReference type="InterPro" id="IPR011545">
    <property type="entry name" value="DEAD/DEAH_box_helicase_dom"/>
</dbReference>
<reference evidence="13 14" key="1">
    <citation type="submission" date="2023-05" db="EMBL/GenBank/DDBJ databases">
        <title>Marinobacter albus sp. nov., a marine bacterium isolated from sand in a coastal intertidal zone of huludao.</title>
        <authorList>
            <person name="Deng T."/>
        </authorList>
    </citation>
    <scope>NUCLEOTIDE SEQUENCE [LARGE SCALE GENOMIC DNA]</scope>
    <source>
        <strain evidence="13 14">M216</strain>
    </source>
</reference>
<feature type="short sequence motif" description="Q motif" evidence="8">
    <location>
        <begin position="11"/>
        <end position="39"/>
    </location>
</feature>
<dbReference type="CDD" id="cd18787">
    <property type="entry name" value="SF2_C_DEAD"/>
    <property type="match status" value="1"/>
</dbReference>
<feature type="region of interest" description="Disordered" evidence="9">
    <location>
        <begin position="397"/>
        <end position="426"/>
    </location>
</feature>
<keyword evidence="5 7" id="KW-0067">ATP-binding</keyword>
<dbReference type="Proteomes" id="UP001223547">
    <property type="component" value="Unassembled WGS sequence"/>
</dbReference>
<dbReference type="InterPro" id="IPR023554">
    <property type="entry name" value="RNA_helicase_ATP-dep_RhlB"/>
</dbReference>
<dbReference type="PANTHER" id="PTHR47959">
    <property type="entry name" value="ATP-DEPENDENT RNA HELICASE RHLE-RELATED"/>
    <property type="match status" value="1"/>
</dbReference>
<dbReference type="PROSITE" id="PS51192">
    <property type="entry name" value="HELICASE_ATP_BIND_1"/>
    <property type="match status" value="1"/>
</dbReference>
<dbReference type="PROSITE" id="PS51194">
    <property type="entry name" value="HELICASE_CTER"/>
    <property type="match status" value="1"/>
</dbReference>
<evidence type="ECO:0000256" key="8">
    <source>
        <dbReference type="PROSITE-ProRule" id="PRU00552"/>
    </source>
</evidence>
<dbReference type="InterPro" id="IPR044742">
    <property type="entry name" value="DEAD/DEAH_RhlB"/>
</dbReference>
<dbReference type="InterPro" id="IPR001650">
    <property type="entry name" value="Helicase_C-like"/>
</dbReference>
<comment type="catalytic activity">
    <reaction evidence="7">
        <text>ATP + H2O = ADP + phosphate + H(+)</text>
        <dbReference type="Rhea" id="RHEA:13065"/>
        <dbReference type="ChEBI" id="CHEBI:15377"/>
        <dbReference type="ChEBI" id="CHEBI:15378"/>
        <dbReference type="ChEBI" id="CHEBI:30616"/>
        <dbReference type="ChEBI" id="CHEBI:43474"/>
        <dbReference type="ChEBI" id="CHEBI:456216"/>
        <dbReference type="EC" id="3.6.4.13"/>
    </reaction>
</comment>
<dbReference type="SMART" id="SM00487">
    <property type="entry name" value="DEXDc"/>
    <property type="match status" value="1"/>
</dbReference>
<evidence type="ECO:0000256" key="1">
    <source>
        <dbReference type="ARBA" id="ARBA00022490"/>
    </source>
</evidence>
<keyword evidence="6 7" id="KW-0694">RNA-binding</keyword>
<keyword evidence="1 7" id="KW-0963">Cytoplasm</keyword>
<evidence type="ECO:0000256" key="7">
    <source>
        <dbReference type="HAMAP-Rule" id="MF_00661"/>
    </source>
</evidence>
<dbReference type="Pfam" id="PF00271">
    <property type="entry name" value="Helicase_C"/>
    <property type="match status" value="1"/>
</dbReference>
<evidence type="ECO:0000256" key="6">
    <source>
        <dbReference type="ARBA" id="ARBA00022884"/>
    </source>
</evidence>
<dbReference type="Pfam" id="PF00270">
    <property type="entry name" value="DEAD"/>
    <property type="match status" value="1"/>
</dbReference>
<feature type="domain" description="Helicase ATP-binding" evidence="10">
    <location>
        <begin position="42"/>
        <end position="223"/>
    </location>
</feature>
<dbReference type="InterPro" id="IPR000629">
    <property type="entry name" value="RNA-helicase_DEAD-box_CS"/>
</dbReference>
<dbReference type="InterPro" id="IPR027417">
    <property type="entry name" value="P-loop_NTPase"/>
</dbReference>
<evidence type="ECO:0000256" key="5">
    <source>
        <dbReference type="ARBA" id="ARBA00022840"/>
    </source>
</evidence>
<organism evidence="13 14">
    <name type="scientific">Marinobacter albus</name>
    <dbReference type="NCBI Taxonomy" id="3030833"/>
    <lineage>
        <taxon>Bacteria</taxon>
        <taxon>Pseudomonadati</taxon>
        <taxon>Pseudomonadota</taxon>
        <taxon>Gammaproteobacteria</taxon>
        <taxon>Pseudomonadales</taxon>
        <taxon>Marinobacteraceae</taxon>
        <taxon>Marinobacter</taxon>
    </lineage>
</organism>
<gene>
    <name evidence="7" type="primary">rhlB</name>
    <name evidence="13" type="ORF">QQF73_07970</name>
</gene>
<dbReference type="InterPro" id="IPR014014">
    <property type="entry name" value="RNA_helicase_DEAD_Q_motif"/>
</dbReference>
<dbReference type="RefSeq" id="WP_219866023.1">
    <property type="nucleotide sequence ID" value="NZ_JASSQD010000001.1"/>
</dbReference>
<comment type="subcellular location">
    <subcellularLocation>
        <location evidence="7">Cytoplasm</location>
    </subcellularLocation>
</comment>
<dbReference type="PANTHER" id="PTHR47959:SF10">
    <property type="entry name" value="ATP-DEPENDENT RNA HELICASE RHLB"/>
    <property type="match status" value="1"/>
</dbReference>
<evidence type="ECO:0000256" key="3">
    <source>
        <dbReference type="ARBA" id="ARBA00022801"/>
    </source>
</evidence>
<evidence type="ECO:0000256" key="9">
    <source>
        <dbReference type="SAM" id="MobiDB-lite"/>
    </source>
</evidence>
<dbReference type="InterPro" id="IPR014001">
    <property type="entry name" value="Helicase_ATP-bd"/>
</dbReference>
<feature type="domain" description="Helicase C-terminal" evidence="11">
    <location>
        <begin position="247"/>
        <end position="400"/>
    </location>
</feature>
<name>A0ABT7HCC0_9GAMM</name>
<keyword evidence="14" id="KW-1185">Reference proteome</keyword>
<feature type="domain" description="DEAD-box RNA helicase Q" evidence="12">
    <location>
        <begin position="11"/>
        <end position="39"/>
    </location>
</feature>
<keyword evidence="4 7" id="KW-0347">Helicase</keyword>
<proteinExistence type="inferred from homology"/>
<comment type="subunit">
    <text evidence="7">Component of the RNA degradosome, which is a multiprotein complex involved in RNA processing and mRNA degradation.</text>
</comment>
<dbReference type="Gene3D" id="3.40.50.300">
    <property type="entry name" value="P-loop containing nucleotide triphosphate hydrolases"/>
    <property type="match status" value="2"/>
</dbReference>
<dbReference type="PROSITE" id="PS51195">
    <property type="entry name" value="Q_MOTIF"/>
    <property type="match status" value="1"/>
</dbReference>
<dbReference type="PROSITE" id="PS00039">
    <property type="entry name" value="DEAD_ATP_HELICASE"/>
    <property type="match status" value="1"/>
</dbReference>
<evidence type="ECO:0000256" key="2">
    <source>
        <dbReference type="ARBA" id="ARBA00022741"/>
    </source>
</evidence>
<dbReference type="InterPro" id="IPR050079">
    <property type="entry name" value="DEAD_box_RNA_helicase"/>
</dbReference>
<evidence type="ECO:0000313" key="13">
    <source>
        <dbReference type="EMBL" id="MDK9557557.1"/>
    </source>
</evidence>
<evidence type="ECO:0000259" key="12">
    <source>
        <dbReference type="PROSITE" id="PS51195"/>
    </source>
</evidence>
<dbReference type="SUPFAM" id="SSF52540">
    <property type="entry name" value="P-loop containing nucleoside triphosphate hydrolases"/>
    <property type="match status" value="1"/>
</dbReference>
<keyword evidence="3 7" id="KW-0378">Hydrolase</keyword>
<sequence>MTSDPKHTGDLRFQDLNLDKRLQDAITAIGFEYCTPIQAETLPWTLACEDLIGQAQTGTGKTAAFLITAIQSLLETPIPEKDRFASEPRVLALAPTRELAMQIAKDAEQLCQHTGHNVVTVVGGMNYDKQRDQLQNEIVDILVATPGRLIDFLGSQDVFLDQLDILILDEADRMLDMGFIPDVKRIIRKCTAKEDRQTLLFSATFNQDVLNLASMWTKNAEFVEIEPEQKTAERVEQTVYLVGDDEKLPVLVNYLKRPEVEKALVFANRRDQCRDLEEDLRNQGVKVSLMSGEIAQNKRLKTLEQFKKGSIQVLVATDVAGRGIHVNGVTHVFNYNLPDNAEDYVHRIGRTGRAGKHGVSVSFAGEDDSFALPAIEAYISQKLKTAVPDEALMVAMENPPITRKRGRRPQGGRGGSGGRNQRQRRN</sequence>
<dbReference type="GO" id="GO:0004386">
    <property type="term" value="F:helicase activity"/>
    <property type="evidence" value="ECO:0007669"/>
    <property type="project" value="UniProtKB-KW"/>
</dbReference>
<evidence type="ECO:0000256" key="4">
    <source>
        <dbReference type="ARBA" id="ARBA00022806"/>
    </source>
</evidence>
<protein>
    <recommendedName>
        <fullName evidence="7">ATP-dependent RNA helicase RhlB</fullName>
        <ecNumber evidence="7">3.6.4.13</ecNumber>
    </recommendedName>
</protein>
<comment type="caution">
    <text evidence="13">The sequence shown here is derived from an EMBL/GenBank/DDBJ whole genome shotgun (WGS) entry which is preliminary data.</text>
</comment>
<evidence type="ECO:0000259" key="11">
    <source>
        <dbReference type="PROSITE" id="PS51194"/>
    </source>
</evidence>
<dbReference type="CDD" id="cd00268">
    <property type="entry name" value="DEADc"/>
    <property type="match status" value="1"/>
</dbReference>
<dbReference type="HAMAP" id="MF_00661">
    <property type="entry name" value="DEAD_helicase_RhlB"/>
    <property type="match status" value="1"/>
</dbReference>
<evidence type="ECO:0000313" key="14">
    <source>
        <dbReference type="Proteomes" id="UP001223547"/>
    </source>
</evidence>
<evidence type="ECO:0000259" key="10">
    <source>
        <dbReference type="PROSITE" id="PS51192"/>
    </source>
</evidence>